<gene>
    <name evidence="5" type="primary">LOC111294546</name>
</gene>
<dbReference type="Gene3D" id="1.25.10.10">
    <property type="entry name" value="Leucine-rich Repeat Variant"/>
    <property type="match status" value="1"/>
</dbReference>
<sequence length="384" mass="42160">MAKDGPNWDGLLKWSIAHSDGTRPTRNLSEEDRRWFMEAMQSQSIDVTQRMKEITMVMQTPEQVLEAQGVTAADIEDMLDELQEHVESIDMANDLHSIGGLVPLLGYLKNSHANIRAKAAEVVSTVVQNNPRSQQLVMEANGLEPLLCNFSSDPDVTVRTKALGAISSLIRHNKPGIAAFRLANGYAALRDALGTESVRFQRKALNLIQYLLHENSSDCYVVSELGFPRIMLHLASSEDAEVREAALHGLLELARDKIGGNNCALGEDEKLKQLLEERIQCISMMSPEDLGAAREERQLVDSLWNTCYKEPSSLREKGLLALPGEDAPPPDVASKHFEPPLRGWAANRTGDSKASTKKQETPLLLGPSPPNDGAGIQGTSNHEA</sequence>
<evidence type="ECO:0000313" key="5">
    <source>
        <dbReference type="RefSeq" id="XP_022743645.1"/>
    </source>
</evidence>
<protein>
    <submittedName>
        <fullName evidence="5">Hsp70 nucleotide exchange factor fes1-like</fullName>
    </submittedName>
</protein>
<dbReference type="KEGG" id="dzi:111294546"/>
<keyword evidence="1" id="KW-0677">Repeat</keyword>
<dbReference type="SUPFAM" id="SSF48371">
    <property type="entry name" value="ARM repeat"/>
    <property type="match status" value="1"/>
</dbReference>
<dbReference type="FunFam" id="1.25.10.10:FF:000157">
    <property type="entry name" value="Hsp70-binding protein 1"/>
    <property type="match status" value="1"/>
</dbReference>
<dbReference type="GO" id="GO:0005783">
    <property type="term" value="C:endoplasmic reticulum"/>
    <property type="evidence" value="ECO:0007669"/>
    <property type="project" value="TreeGrafter"/>
</dbReference>
<dbReference type="InterPro" id="IPR034085">
    <property type="entry name" value="TOG"/>
</dbReference>
<evidence type="ECO:0000256" key="2">
    <source>
        <dbReference type="SAM" id="MobiDB-lite"/>
    </source>
</evidence>
<reference evidence="5" key="1">
    <citation type="submission" date="2025-08" db="UniProtKB">
        <authorList>
            <consortium name="RefSeq"/>
        </authorList>
    </citation>
    <scope>IDENTIFICATION</scope>
    <source>
        <tissue evidence="5">Fruit stalk</tissue>
    </source>
</reference>
<dbReference type="GO" id="GO:0000774">
    <property type="term" value="F:adenyl-nucleotide exchange factor activity"/>
    <property type="evidence" value="ECO:0007669"/>
    <property type="project" value="TreeGrafter"/>
</dbReference>
<dbReference type="PANTHER" id="PTHR19316">
    <property type="entry name" value="PROTEIN FOLDING REGULATOR"/>
    <property type="match status" value="1"/>
</dbReference>
<evidence type="ECO:0000256" key="1">
    <source>
        <dbReference type="ARBA" id="ARBA00022737"/>
    </source>
</evidence>
<dbReference type="InterPro" id="IPR000225">
    <property type="entry name" value="Armadillo"/>
</dbReference>
<dbReference type="Proteomes" id="UP000515121">
    <property type="component" value="Unplaced"/>
</dbReference>
<proteinExistence type="predicted"/>
<name>A0A6P5YTT8_DURZI</name>
<accession>A0A6P5YTT8</accession>
<dbReference type="RefSeq" id="XP_022743645.1">
    <property type="nucleotide sequence ID" value="XM_022887910.1"/>
</dbReference>
<organism evidence="4 5">
    <name type="scientific">Durio zibethinus</name>
    <name type="common">Durian</name>
    <dbReference type="NCBI Taxonomy" id="66656"/>
    <lineage>
        <taxon>Eukaryota</taxon>
        <taxon>Viridiplantae</taxon>
        <taxon>Streptophyta</taxon>
        <taxon>Embryophyta</taxon>
        <taxon>Tracheophyta</taxon>
        <taxon>Spermatophyta</taxon>
        <taxon>Magnoliopsida</taxon>
        <taxon>eudicotyledons</taxon>
        <taxon>Gunneridae</taxon>
        <taxon>Pentapetalae</taxon>
        <taxon>rosids</taxon>
        <taxon>malvids</taxon>
        <taxon>Malvales</taxon>
        <taxon>Malvaceae</taxon>
        <taxon>Helicteroideae</taxon>
        <taxon>Durio</taxon>
    </lineage>
</organism>
<dbReference type="OrthoDB" id="10250458at2759"/>
<dbReference type="Pfam" id="PF08609">
    <property type="entry name" value="Fes1"/>
    <property type="match status" value="1"/>
</dbReference>
<dbReference type="InterPro" id="IPR016024">
    <property type="entry name" value="ARM-type_fold"/>
</dbReference>
<dbReference type="AlphaFoldDB" id="A0A6P5YTT8"/>
<dbReference type="InterPro" id="IPR050693">
    <property type="entry name" value="Hsp70_NEF-Inhibitors"/>
</dbReference>
<keyword evidence="4" id="KW-1185">Reference proteome</keyword>
<dbReference type="SMART" id="SM01349">
    <property type="entry name" value="TOG"/>
    <property type="match status" value="1"/>
</dbReference>
<feature type="domain" description="TOG" evidence="3">
    <location>
        <begin position="46"/>
        <end position="287"/>
    </location>
</feature>
<evidence type="ECO:0000313" key="4">
    <source>
        <dbReference type="Proteomes" id="UP000515121"/>
    </source>
</evidence>
<dbReference type="InterPro" id="IPR013918">
    <property type="entry name" value="Nucleotide_exch_fac_Fes1"/>
</dbReference>
<dbReference type="InterPro" id="IPR011989">
    <property type="entry name" value="ARM-like"/>
</dbReference>
<feature type="region of interest" description="Disordered" evidence="2">
    <location>
        <begin position="320"/>
        <end position="384"/>
    </location>
</feature>
<evidence type="ECO:0000259" key="3">
    <source>
        <dbReference type="SMART" id="SM01349"/>
    </source>
</evidence>
<dbReference type="SMART" id="SM00185">
    <property type="entry name" value="ARM"/>
    <property type="match status" value="3"/>
</dbReference>
<dbReference type="GeneID" id="111294546"/>
<dbReference type="PANTHER" id="PTHR19316:SF18">
    <property type="entry name" value="HSP70-BINDING PROTEIN 1"/>
    <property type="match status" value="1"/>
</dbReference>